<keyword evidence="3" id="KW-1185">Reference proteome</keyword>
<evidence type="ECO:0000256" key="1">
    <source>
        <dbReference type="SAM" id="MobiDB-lite"/>
    </source>
</evidence>
<dbReference type="Proteomes" id="UP000319257">
    <property type="component" value="Unassembled WGS sequence"/>
</dbReference>
<dbReference type="EMBL" id="SKBQ01000004">
    <property type="protein sequence ID" value="TPX11238.1"/>
    <property type="molecule type" value="Genomic_DNA"/>
</dbReference>
<feature type="region of interest" description="Disordered" evidence="1">
    <location>
        <begin position="168"/>
        <end position="213"/>
    </location>
</feature>
<feature type="region of interest" description="Disordered" evidence="1">
    <location>
        <begin position="102"/>
        <end position="126"/>
    </location>
</feature>
<feature type="region of interest" description="Disordered" evidence="1">
    <location>
        <begin position="1"/>
        <end position="20"/>
    </location>
</feature>
<dbReference type="AlphaFoldDB" id="A0A507B2V2"/>
<accession>A0A507B2V2</accession>
<reference evidence="2 3" key="1">
    <citation type="submission" date="2019-06" db="EMBL/GenBank/DDBJ databases">
        <title>Draft genome sequence of the filamentous fungus Phialemoniopsis curvata isolated from diesel fuel.</title>
        <authorList>
            <person name="Varaljay V.A."/>
            <person name="Lyon W.J."/>
            <person name="Crouch A.L."/>
            <person name="Drake C.E."/>
            <person name="Hollomon J.M."/>
            <person name="Nadeau L.J."/>
            <person name="Nunn H.S."/>
            <person name="Stevenson B.S."/>
            <person name="Bojanowski C.L."/>
            <person name="Crookes-Goodson W.J."/>
        </authorList>
    </citation>
    <scope>NUCLEOTIDE SEQUENCE [LARGE SCALE GENOMIC DNA]</scope>
    <source>
        <strain evidence="2 3">D216</strain>
    </source>
</reference>
<evidence type="ECO:0000313" key="3">
    <source>
        <dbReference type="Proteomes" id="UP000319257"/>
    </source>
</evidence>
<feature type="compositionally biased region" description="Polar residues" evidence="1">
    <location>
        <begin position="192"/>
        <end position="205"/>
    </location>
</feature>
<feature type="region of interest" description="Disordered" evidence="1">
    <location>
        <begin position="30"/>
        <end position="62"/>
    </location>
</feature>
<dbReference type="GeneID" id="41968503"/>
<name>A0A507B2V2_9PEZI</name>
<gene>
    <name evidence="2" type="ORF">E0L32_001056</name>
</gene>
<comment type="caution">
    <text evidence="2">The sequence shown here is derived from an EMBL/GenBank/DDBJ whole genome shotgun (WGS) entry which is preliminary data.</text>
</comment>
<evidence type="ECO:0000313" key="2">
    <source>
        <dbReference type="EMBL" id="TPX11238.1"/>
    </source>
</evidence>
<organism evidence="2 3">
    <name type="scientific">Thyridium curvatum</name>
    <dbReference type="NCBI Taxonomy" id="1093900"/>
    <lineage>
        <taxon>Eukaryota</taxon>
        <taxon>Fungi</taxon>
        <taxon>Dikarya</taxon>
        <taxon>Ascomycota</taxon>
        <taxon>Pezizomycotina</taxon>
        <taxon>Sordariomycetes</taxon>
        <taxon>Sordariomycetidae</taxon>
        <taxon>Thyridiales</taxon>
        <taxon>Thyridiaceae</taxon>
        <taxon>Thyridium</taxon>
    </lineage>
</organism>
<dbReference type="RefSeq" id="XP_030992949.1">
    <property type="nucleotide sequence ID" value="XM_031133240.1"/>
</dbReference>
<feature type="compositionally biased region" description="Basic and acidic residues" evidence="1">
    <location>
        <begin position="1"/>
        <end position="10"/>
    </location>
</feature>
<dbReference type="InParanoid" id="A0A507B2V2"/>
<proteinExistence type="predicted"/>
<protein>
    <submittedName>
        <fullName evidence="2">Uncharacterized protein</fullName>
    </submittedName>
</protein>
<feature type="compositionally biased region" description="Low complexity" evidence="1">
    <location>
        <begin position="178"/>
        <end position="191"/>
    </location>
</feature>
<sequence>MESSDLRAACEDPVMSSAAVADQESVLHLRTRSSGLDRRRMKRRLGQVHETLPSPDDRPGPVLNASYISLPNLDRRGSPPSKLRRGSSRLWSVVRSFTGSSSSPSNTVVIKRTPEVTPPPTPDVKGQSVLVGRAVKRMSSNIFRNPFGPTVVHRSHPKARPSLAAALGVAPTTPGPESPASSATTQSTSYSFLSTPTGNSTGKTSLDSKDSKVSYREYVEKKPVNVKRRGPVIRSNPEVNLKPIEETVFDATNPTVITVERAAAAKIFLETHFNEMLSRPSPRSLRRRYMEAGLYRAENLSPQEKEQCRAMFYRTETDHLRERRVMKARSIQALNLSSGNTKSH</sequence>
<dbReference type="OrthoDB" id="3638488at2759"/>